<proteinExistence type="predicted"/>
<dbReference type="InterPro" id="IPR007325">
    <property type="entry name" value="KFase/CYL"/>
</dbReference>
<evidence type="ECO:0000313" key="2">
    <source>
        <dbReference type="EMBL" id="NYH51068.1"/>
    </source>
</evidence>
<sequence>MPDRTGDVDPDHVDDVTQERAGDANPASDHTGDASPGRTTDAPLDRTDPEGAVAEAARRYSNWGRWGADDVLGTVNFIDRAKRREAAGLVRLGASFSLSQSFDMDGPQKGWRRRTNPVHTMLDTGVDAALGNQGFPHGIGGADDVVSMPLQCSTQWDGLGHIFDHGRAWNGRDAARVVTSAGDQVTGIEHMAAPVTGRGVLLDVGRVIGKEGGLPDGFAVTAEHLEATADAHGVAVGRGDIVCVRTGRLTRARREGWGEYAGGPAPGLSFTTAGWLHSTEIAAIATDTWGFEVRPNEFDHAFQPLHQVAIPHIGLLIGEMWDLDALAAHCAADGVHEFLLTAAPIPFTGAVGSPVNPIAVK</sequence>
<dbReference type="RefSeq" id="WP_237683313.1">
    <property type="nucleotide sequence ID" value="NZ_JACCHL010000001.1"/>
</dbReference>
<dbReference type="PANTHER" id="PTHR34861">
    <property type="match status" value="1"/>
</dbReference>
<reference evidence="2 3" key="1">
    <citation type="submission" date="2020-07" db="EMBL/GenBank/DDBJ databases">
        <title>Sequencing the genomes of 1000 actinobacteria strains.</title>
        <authorList>
            <person name="Klenk H.-P."/>
        </authorList>
    </citation>
    <scope>NUCLEOTIDE SEQUENCE [LARGE SCALE GENOMIC DNA]</scope>
    <source>
        <strain evidence="2 3">DSM 45278</strain>
    </source>
</reference>
<feature type="compositionally biased region" description="Basic and acidic residues" evidence="1">
    <location>
        <begin position="1"/>
        <end position="22"/>
    </location>
</feature>
<comment type="caution">
    <text evidence="2">The sequence shown here is derived from an EMBL/GenBank/DDBJ whole genome shotgun (WGS) entry which is preliminary data.</text>
</comment>
<dbReference type="Pfam" id="PF04199">
    <property type="entry name" value="Cyclase"/>
    <property type="match status" value="1"/>
</dbReference>
<dbReference type="Gene3D" id="3.50.30.50">
    <property type="entry name" value="Putative cyclase"/>
    <property type="match status" value="1"/>
</dbReference>
<dbReference type="GO" id="GO:0004061">
    <property type="term" value="F:arylformamidase activity"/>
    <property type="evidence" value="ECO:0007669"/>
    <property type="project" value="InterPro"/>
</dbReference>
<dbReference type="PANTHER" id="PTHR34861:SF10">
    <property type="entry name" value="CYCLASE"/>
    <property type="match status" value="1"/>
</dbReference>
<dbReference type="Proteomes" id="UP000584931">
    <property type="component" value="Unassembled WGS sequence"/>
</dbReference>
<organism evidence="2 3">
    <name type="scientific">Nocardiopsis sinuspersici</name>
    <dbReference type="NCBI Taxonomy" id="501010"/>
    <lineage>
        <taxon>Bacteria</taxon>
        <taxon>Bacillati</taxon>
        <taxon>Actinomycetota</taxon>
        <taxon>Actinomycetes</taxon>
        <taxon>Streptosporangiales</taxon>
        <taxon>Nocardiopsidaceae</taxon>
        <taxon>Nocardiopsis</taxon>
    </lineage>
</organism>
<protein>
    <submittedName>
        <fullName evidence="2">Kynurenine formamidase</fullName>
    </submittedName>
</protein>
<dbReference type="GO" id="GO:0019441">
    <property type="term" value="P:L-tryptophan catabolic process to kynurenine"/>
    <property type="evidence" value="ECO:0007669"/>
    <property type="project" value="InterPro"/>
</dbReference>
<evidence type="ECO:0000313" key="3">
    <source>
        <dbReference type="Proteomes" id="UP000584931"/>
    </source>
</evidence>
<accession>A0A7Y9X8R7</accession>
<name>A0A7Y9X8R7_9ACTN</name>
<feature type="region of interest" description="Disordered" evidence="1">
    <location>
        <begin position="1"/>
        <end position="49"/>
    </location>
</feature>
<evidence type="ECO:0000256" key="1">
    <source>
        <dbReference type="SAM" id="MobiDB-lite"/>
    </source>
</evidence>
<dbReference type="EMBL" id="JACCHL010000001">
    <property type="protein sequence ID" value="NYH51068.1"/>
    <property type="molecule type" value="Genomic_DNA"/>
</dbReference>
<gene>
    <name evidence="2" type="ORF">HNR06_000657</name>
</gene>
<dbReference type="SUPFAM" id="SSF102198">
    <property type="entry name" value="Putative cyclase"/>
    <property type="match status" value="1"/>
</dbReference>
<dbReference type="AlphaFoldDB" id="A0A7Y9X8R7"/>
<dbReference type="InterPro" id="IPR037175">
    <property type="entry name" value="KFase_sf"/>
</dbReference>